<dbReference type="GeneID" id="85328929"/>
<gene>
    <name evidence="2" type="ORF">B0T26DRAFT_753323</name>
</gene>
<feature type="signal peptide" evidence="1">
    <location>
        <begin position="1"/>
        <end position="17"/>
    </location>
</feature>
<dbReference type="Proteomes" id="UP001172101">
    <property type="component" value="Unassembled WGS sequence"/>
</dbReference>
<feature type="chain" id="PRO_5041284322" evidence="1">
    <location>
        <begin position="18"/>
        <end position="221"/>
    </location>
</feature>
<dbReference type="RefSeq" id="XP_060294507.1">
    <property type="nucleotide sequence ID" value="XM_060445659.1"/>
</dbReference>
<proteinExistence type="predicted"/>
<accession>A0AA40ACE3</accession>
<keyword evidence="1" id="KW-0732">Signal</keyword>
<comment type="caution">
    <text evidence="2">The sequence shown here is derived from an EMBL/GenBank/DDBJ whole genome shotgun (WGS) entry which is preliminary data.</text>
</comment>
<evidence type="ECO:0000256" key="1">
    <source>
        <dbReference type="SAM" id="SignalP"/>
    </source>
</evidence>
<dbReference type="AlphaFoldDB" id="A0AA40ACE3"/>
<evidence type="ECO:0000313" key="2">
    <source>
        <dbReference type="EMBL" id="KAK0713184.1"/>
    </source>
</evidence>
<name>A0AA40ACE3_9PEZI</name>
<sequence>MLSHLLFGAAVIGLAAGFPQVSAPPSSTIAPITSTTPPPSAITTAPGLTCTGGSTVKTTTECTYGHTYSYCYSAPPPLSCDSGYFPGTIQYGHCEEGQICYPVDASWITTTCPPNGETAYTTSTLFSGTLAGGVSTVISVVQCACGDGQYYSWQSESPYSVYCMPFADCVAGMTTSYSTNDYCLTVTTPSYCSGSVSTPYCACATGLPQYPAEGGAPTTCA</sequence>
<keyword evidence="3" id="KW-1185">Reference proteome</keyword>
<dbReference type="EMBL" id="JAUIRO010000005">
    <property type="protein sequence ID" value="KAK0713184.1"/>
    <property type="molecule type" value="Genomic_DNA"/>
</dbReference>
<protein>
    <submittedName>
        <fullName evidence="2">Uncharacterized protein</fullName>
    </submittedName>
</protein>
<evidence type="ECO:0000313" key="3">
    <source>
        <dbReference type="Proteomes" id="UP001172101"/>
    </source>
</evidence>
<reference evidence="2" key="1">
    <citation type="submission" date="2023-06" db="EMBL/GenBank/DDBJ databases">
        <title>Genome-scale phylogeny and comparative genomics of the fungal order Sordariales.</title>
        <authorList>
            <consortium name="Lawrence Berkeley National Laboratory"/>
            <person name="Hensen N."/>
            <person name="Bonometti L."/>
            <person name="Westerberg I."/>
            <person name="Brannstrom I.O."/>
            <person name="Guillou S."/>
            <person name="Cros-Aarteil S."/>
            <person name="Calhoun S."/>
            <person name="Haridas S."/>
            <person name="Kuo A."/>
            <person name="Mondo S."/>
            <person name="Pangilinan J."/>
            <person name="Riley R."/>
            <person name="LaButti K."/>
            <person name="Andreopoulos B."/>
            <person name="Lipzen A."/>
            <person name="Chen C."/>
            <person name="Yanf M."/>
            <person name="Daum C."/>
            <person name="Ng V."/>
            <person name="Clum A."/>
            <person name="Steindorff A."/>
            <person name="Ohm R."/>
            <person name="Martin F."/>
            <person name="Silar P."/>
            <person name="Natvig D."/>
            <person name="Lalanne C."/>
            <person name="Gautier V."/>
            <person name="Ament-velasquez S.L."/>
            <person name="Kruys A."/>
            <person name="Hutchinson M.I."/>
            <person name="Powell A.J."/>
            <person name="Barry K."/>
            <person name="Miller A.N."/>
            <person name="Grigoriev I.V."/>
            <person name="Debuchy R."/>
            <person name="Gladieux P."/>
            <person name="Thoren M.H."/>
            <person name="Johannesson H."/>
        </authorList>
    </citation>
    <scope>NUCLEOTIDE SEQUENCE</scope>
    <source>
        <strain evidence="2">SMH2392-1A</strain>
    </source>
</reference>
<organism evidence="2 3">
    <name type="scientific">Lasiosphaeria miniovina</name>
    <dbReference type="NCBI Taxonomy" id="1954250"/>
    <lineage>
        <taxon>Eukaryota</taxon>
        <taxon>Fungi</taxon>
        <taxon>Dikarya</taxon>
        <taxon>Ascomycota</taxon>
        <taxon>Pezizomycotina</taxon>
        <taxon>Sordariomycetes</taxon>
        <taxon>Sordariomycetidae</taxon>
        <taxon>Sordariales</taxon>
        <taxon>Lasiosphaeriaceae</taxon>
        <taxon>Lasiosphaeria</taxon>
    </lineage>
</organism>